<reference evidence="2 3" key="1">
    <citation type="journal article" date="2019" name="Emerg. Microbes Infect.">
        <title>Comprehensive subspecies identification of 175 nontuberculous mycobacteria species based on 7547 genomic profiles.</title>
        <authorList>
            <person name="Matsumoto Y."/>
            <person name="Kinjo T."/>
            <person name="Motooka D."/>
            <person name="Nabeya D."/>
            <person name="Jung N."/>
            <person name="Uechi K."/>
            <person name="Horii T."/>
            <person name="Iida T."/>
            <person name="Fujita J."/>
            <person name="Nakamura S."/>
        </authorList>
    </citation>
    <scope>NUCLEOTIDE SEQUENCE [LARGE SCALE GENOMIC DNA]</scope>
    <source>
        <strain evidence="2 3">JCM 30726</strain>
    </source>
</reference>
<dbReference type="PANTHER" id="PTHR43072">
    <property type="entry name" value="N-ACETYLTRANSFERASE"/>
    <property type="match status" value="1"/>
</dbReference>
<dbReference type="Proteomes" id="UP000465301">
    <property type="component" value="Unassembled WGS sequence"/>
</dbReference>
<gene>
    <name evidence="2" type="ORF">MTIM_45270</name>
</gene>
<keyword evidence="3" id="KW-1185">Reference proteome</keyword>
<dbReference type="GO" id="GO:0016747">
    <property type="term" value="F:acyltransferase activity, transferring groups other than amino-acyl groups"/>
    <property type="evidence" value="ECO:0007669"/>
    <property type="project" value="InterPro"/>
</dbReference>
<proteinExistence type="predicted"/>
<feature type="domain" description="N-acetyltransferase" evidence="1">
    <location>
        <begin position="1"/>
        <end position="159"/>
    </location>
</feature>
<dbReference type="Gene3D" id="3.40.630.30">
    <property type="match status" value="1"/>
</dbReference>
<organism evidence="2 3">
    <name type="scientific">Mycobacterium timonense</name>
    <dbReference type="NCBI Taxonomy" id="701043"/>
    <lineage>
        <taxon>Bacteria</taxon>
        <taxon>Bacillati</taxon>
        <taxon>Actinomycetota</taxon>
        <taxon>Actinomycetes</taxon>
        <taxon>Mycobacteriales</taxon>
        <taxon>Mycobacteriaceae</taxon>
        <taxon>Mycobacterium</taxon>
        <taxon>Mycobacterium avium complex (MAC)</taxon>
    </lineage>
</organism>
<evidence type="ECO:0000313" key="3">
    <source>
        <dbReference type="Proteomes" id="UP000465301"/>
    </source>
</evidence>
<dbReference type="RefSeq" id="WP_163714200.1">
    <property type="nucleotide sequence ID" value="NZ_BLLA01000001.1"/>
</dbReference>
<dbReference type="InterPro" id="IPR016181">
    <property type="entry name" value="Acyl_CoA_acyltransferase"/>
</dbReference>
<evidence type="ECO:0000259" key="1">
    <source>
        <dbReference type="PROSITE" id="PS51186"/>
    </source>
</evidence>
<accession>A0A7I9ZCU5</accession>
<evidence type="ECO:0000313" key="2">
    <source>
        <dbReference type="EMBL" id="GFG98648.1"/>
    </source>
</evidence>
<dbReference type="NCBIfam" id="NF040504">
    <property type="entry name" value="resist_ArsN1b"/>
    <property type="match status" value="1"/>
</dbReference>
<dbReference type="AlphaFoldDB" id="A0A7I9ZCU5"/>
<dbReference type="SUPFAM" id="SSF55729">
    <property type="entry name" value="Acyl-CoA N-acyltransferases (Nat)"/>
    <property type="match status" value="1"/>
</dbReference>
<dbReference type="PANTHER" id="PTHR43072:SF8">
    <property type="entry name" value="ACYLTRANSFERASE FABY-RELATED"/>
    <property type="match status" value="1"/>
</dbReference>
<dbReference type="InterPro" id="IPR000182">
    <property type="entry name" value="GNAT_dom"/>
</dbReference>
<protein>
    <submittedName>
        <fullName evidence="2">N-acetyltransferase</fullName>
    </submittedName>
</protein>
<sequence>MATPEDATAVAGIYLPYVRDAAVSFETSVPTAQEMRSRMTRTLATLPWLVVTDRQVVKGYAYASPHRSRDAYRWCVDVSVYLDASTHGRGHGRRIYTALLNLLAAQGYVNAYAGITLPNAASVGLHEALGFTPVGVFRDVGFKQERWWDVGWWHRRLGDPPGSPHPPKPWAELADQTVGSVLEE</sequence>
<dbReference type="PROSITE" id="PS51186">
    <property type="entry name" value="GNAT"/>
    <property type="match status" value="1"/>
</dbReference>
<dbReference type="Pfam" id="PF13420">
    <property type="entry name" value="Acetyltransf_4"/>
    <property type="match status" value="1"/>
</dbReference>
<name>A0A7I9ZCU5_9MYCO</name>
<comment type="caution">
    <text evidence="2">The sequence shown here is derived from an EMBL/GenBank/DDBJ whole genome shotgun (WGS) entry which is preliminary data.</text>
</comment>
<dbReference type="EMBL" id="BLLA01000001">
    <property type="protein sequence ID" value="GFG98648.1"/>
    <property type="molecule type" value="Genomic_DNA"/>
</dbReference>
<keyword evidence="2" id="KW-0808">Transferase</keyword>